<feature type="domain" description="PTS EIIA type-2" evidence="6">
    <location>
        <begin position="539"/>
        <end position="686"/>
    </location>
</feature>
<evidence type="ECO:0000256" key="5">
    <source>
        <dbReference type="ARBA" id="ARBA00023163"/>
    </source>
</evidence>
<feature type="domain" description="PTS EIIB type-2" evidence="7">
    <location>
        <begin position="419"/>
        <end position="508"/>
    </location>
</feature>
<dbReference type="Pfam" id="PF08279">
    <property type="entry name" value="HTH_11"/>
    <property type="match status" value="1"/>
</dbReference>
<dbReference type="GO" id="GO:0008982">
    <property type="term" value="F:protein-N(PI)-phosphohistidine-sugar phosphotransferase activity"/>
    <property type="evidence" value="ECO:0007669"/>
    <property type="project" value="InterPro"/>
</dbReference>
<evidence type="ECO:0000256" key="4">
    <source>
        <dbReference type="ARBA" id="ARBA00023159"/>
    </source>
</evidence>
<organism evidence="9 10">
    <name type="scientific">Niallia circulans</name>
    <name type="common">Bacillus circulans</name>
    <dbReference type="NCBI Taxonomy" id="1397"/>
    <lineage>
        <taxon>Bacteria</taxon>
        <taxon>Bacillati</taxon>
        <taxon>Bacillota</taxon>
        <taxon>Bacilli</taxon>
        <taxon>Bacillales</taxon>
        <taxon>Bacillaceae</taxon>
        <taxon>Niallia</taxon>
    </lineage>
</organism>
<dbReference type="GO" id="GO:0009401">
    <property type="term" value="P:phosphoenolpyruvate-dependent sugar phosphotransferase system"/>
    <property type="evidence" value="ECO:0007669"/>
    <property type="project" value="InterPro"/>
</dbReference>
<dbReference type="InterPro" id="IPR036634">
    <property type="entry name" value="PRD_sf"/>
</dbReference>
<dbReference type="PROSITE" id="PS51372">
    <property type="entry name" value="PRD_2"/>
    <property type="match status" value="2"/>
</dbReference>
<evidence type="ECO:0000259" key="6">
    <source>
        <dbReference type="PROSITE" id="PS51094"/>
    </source>
</evidence>
<sequence>MVISARERLVLQFLLEDMKEDVTIKQLADIVNVSERTIHRDLKNIEDVLQAFHLKLQKKAGVGVKVIGTQGDIYQLRVTILKQDFTEYTPDERLIVALCTLLDNKEPVKLFSLANDMGVTTATVSHDLDKLEPIIKQYDLQLVRKRGYGIELEGSEDAKRKAITSLISERFDVPEFLKMVRDNIQKKSTNKIDSISERLLGLVHKEKIILIEGIIEEINEELPYSLADSSYVGLVVHIALAMERIQRGENITLQEDYLRELKSTKEFSFAQKIAARLERTFEVTIPDEEIGYITMHLRGAKIRYDKDIGIKDENIEVAVIVQSLIKNVENLLHTRLLDETLSQGLLAHLQPALYRLKQKMRISNPLLSNIKDDYYELFKVVKKAAELTLPNQDIPDEEIGYLVLHFGAALNSKQLTTKLRVLIICSSGIGTSKMLAAKIGNEIPGLSEIKTASVFEMKNISLDEYDAILSTIPIEDINRDYFVVSPILTNQELELVKNYLQEKGGQLTEIAEPANDGVEILSLSFQHFDQLGKQVTVLADLLKDFEVWKAGNADLNKVLQDGLERLLYKGSILDANEVLCSLQNREKIGGLAIPDTTLALYHTRSEKVAYPSFNIIDATTAYELKAMNGGSEKVTRILLLLAPFKLTSSTLELLSFISSLIIQSQTSIKLFENGTKDELAHFISNQYLKNYIHTNQEATKCLY</sequence>
<dbReference type="InterPro" id="IPR011608">
    <property type="entry name" value="PRD"/>
</dbReference>
<dbReference type="Pfam" id="PF00359">
    <property type="entry name" value="PTS_EIIA_2"/>
    <property type="match status" value="1"/>
</dbReference>
<dbReference type="InterPro" id="IPR036095">
    <property type="entry name" value="PTS_EIIB-like_sf"/>
</dbReference>
<dbReference type="PANTHER" id="PTHR30185">
    <property type="entry name" value="CRYPTIC BETA-GLUCOSIDE BGL OPERON ANTITERMINATOR"/>
    <property type="match status" value="1"/>
</dbReference>
<dbReference type="RefSeq" id="WP_185764755.1">
    <property type="nucleotide sequence ID" value="NZ_RIBP01000004.1"/>
</dbReference>
<dbReference type="Gene3D" id="3.40.930.10">
    <property type="entry name" value="Mannitol-specific EII, Chain A"/>
    <property type="match status" value="1"/>
</dbReference>
<dbReference type="Gene3D" id="1.10.10.10">
    <property type="entry name" value="Winged helix-like DNA-binding domain superfamily/Winged helix DNA-binding domain"/>
    <property type="match status" value="1"/>
</dbReference>
<keyword evidence="5" id="KW-0804">Transcription</keyword>
<dbReference type="EMBL" id="RIBP01000004">
    <property type="protein sequence ID" value="TRZ36257.1"/>
    <property type="molecule type" value="Genomic_DNA"/>
</dbReference>
<dbReference type="InterPro" id="IPR013196">
    <property type="entry name" value="HTH_11"/>
</dbReference>
<evidence type="ECO:0000256" key="2">
    <source>
        <dbReference type="ARBA" id="ARBA00022737"/>
    </source>
</evidence>
<name>A0A553SGZ2_NIACI</name>
<dbReference type="InterPro" id="IPR013011">
    <property type="entry name" value="PTS_EIIB_2"/>
</dbReference>
<comment type="caution">
    <text evidence="9">The sequence shown here is derived from an EMBL/GenBank/DDBJ whole genome shotgun (WGS) entry which is preliminary data.</text>
</comment>
<dbReference type="PROSITE" id="PS51099">
    <property type="entry name" value="PTS_EIIB_TYPE_2"/>
    <property type="match status" value="1"/>
</dbReference>
<dbReference type="Pfam" id="PF05043">
    <property type="entry name" value="Mga"/>
    <property type="match status" value="1"/>
</dbReference>
<dbReference type="GO" id="GO:0006355">
    <property type="term" value="P:regulation of DNA-templated transcription"/>
    <property type="evidence" value="ECO:0007669"/>
    <property type="project" value="InterPro"/>
</dbReference>
<dbReference type="PANTHER" id="PTHR30185:SF18">
    <property type="entry name" value="TRANSCRIPTIONAL REGULATOR MTLR"/>
    <property type="match status" value="1"/>
</dbReference>
<dbReference type="PROSITE" id="PS51094">
    <property type="entry name" value="PTS_EIIA_TYPE_2"/>
    <property type="match status" value="1"/>
</dbReference>
<dbReference type="Pfam" id="PF00874">
    <property type="entry name" value="PRD"/>
    <property type="match status" value="2"/>
</dbReference>
<feature type="domain" description="PRD" evidence="8">
    <location>
        <begin position="312"/>
        <end position="416"/>
    </location>
</feature>
<dbReference type="SUPFAM" id="SSF63520">
    <property type="entry name" value="PTS-regulatory domain, PRD"/>
    <property type="match status" value="2"/>
</dbReference>
<keyword evidence="2" id="KW-0677">Repeat</keyword>
<dbReference type="InterPro" id="IPR036388">
    <property type="entry name" value="WH-like_DNA-bd_sf"/>
</dbReference>
<evidence type="ECO:0000256" key="3">
    <source>
        <dbReference type="ARBA" id="ARBA00023015"/>
    </source>
</evidence>
<keyword evidence="4" id="KW-0010">Activator</keyword>
<dbReference type="Gene3D" id="3.40.50.2300">
    <property type="match status" value="1"/>
</dbReference>
<feature type="domain" description="PRD" evidence="8">
    <location>
        <begin position="202"/>
        <end position="307"/>
    </location>
</feature>
<dbReference type="InterPro" id="IPR007737">
    <property type="entry name" value="Mga_HTH"/>
</dbReference>
<dbReference type="CDD" id="cd05568">
    <property type="entry name" value="PTS_IIB_bgl_like"/>
    <property type="match status" value="1"/>
</dbReference>
<dbReference type="Gene3D" id="1.10.1790.10">
    <property type="entry name" value="PRD domain"/>
    <property type="match status" value="2"/>
</dbReference>
<evidence type="ECO:0000259" key="8">
    <source>
        <dbReference type="PROSITE" id="PS51372"/>
    </source>
</evidence>
<protein>
    <submittedName>
        <fullName evidence="9">PRD domain-containing protein</fullName>
    </submittedName>
</protein>
<proteinExistence type="predicted"/>
<evidence type="ECO:0000313" key="10">
    <source>
        <dbReference type="Proteomes" id="UP000319837"/>
    </source>
</evidence>
<dbReference type="InterPro" id="IPR016152">
    <property type="entry name" value="PTrfase/Anion_transptr"/>
</dbReference>
<keyword evidence="3" id="KW-0805">Transcription regulation</keyword>
<evidence type="ECO:0000256" key="1">
    <source>
        <dbReference type="ARBA" id="ARBA00022679"/>
    </source>
</evidence>
<dbReference type="SUPFAM" id="SSF55804">
    <property type="entry name" value="Phoshotransferase/anion transport protein"/>
    <property type="match status" value="1"/>
</dbReference>
<dbReference type="AlphaFoldDB" id="A0A553SGZ2"/>
<keyword evidence="1" id="KW-0808">Transferase</keyword>
<reference evidence="10" key="1">
    <citation type="submission" date="2018-10" db="EMBL/GenBank/DDBJ databases">
        <title>FDA dAtabase for Regulatory Grade micrObial Sequences (FDA-ARGOS): Supporting development and validation of Infectious Disease Dx tests.</title>
        <authorList>
            <person name="Minogue T."/>
            <person name="Wolcott M."/>
            <person name="Wasieloski L."/>
            <person name="Aguilar W."/>
            <person name="Moore D."/>
            <person name="Tallon L."/>
            <person name="Sadzewicz L."/>
            <person name="Sengamalay N."/>
            <person name="Ott S."/>
            <person name="Godinez A."/>
            <person name="Nagaraj S."/>
            <person name="Vavikolanu K."/>
            <person name="Vyas G."/>
            <person name="Nadendla S."/>
            <person name="George J."/>
            <person name="Sichtig H."/>
        </authorList>
    </citation>
    <scope>NUCLEOTIDE SEQUENCE [LARGE SCALE GENOMIC DNA]</scope>
    <source>
        <strain evidence="10">FDAARGOS_343</strain>
    </source>
</reference>
<dbReference type="SUPFAM" id="SSF52794">
    <property type="entry name" value="PTS system IIB component-like"/>
    <property type="match status" value="1"/>
</dbReference>
<gene>
    <name evidence="9" type="ORF">CEQ21_11845</name>
</gene>
<accession>A0A553SGZ2</accession>
<dbReference type="Proteomes" id="UP000319837">
    <property type="component" value="Unassembled WGS sequence"/>
</dbReference>
<evidence type="ECO:0000313" key="9">
    <source>
        <dbReference type="EMBL" id="TRZ36257.1"/>
    </source>
</evidence>
<dbReference type="InterPro" id="IPR002178">
    <property type="entry name" value="PTS_EIIA_type-2_dom"/>
</dbReference>
<dbReference type="InterPro" id="IPR050661">
    <property type="entry name" value="BglG_antiterminators"/>
</dbReference>
<evidence type="ECO:0000259" key="7">
    <source>
        <dbReference type="PROSITE" id="PS51099"/>
    </source>
</evidence>